<keyword evidence="4 5" id="KW-0961">Cell wall biogenesis/degradation</keyword>
<evidence type="ECO:0000256" key="2">
    <source>
        <dbReference type="ARBA" id="ARBA00022679"/>
    </source>
</evidence>
<proteinExistence type="inferred from homology"/>
<dbReference type="Pfam" id="PF03808">
    <property type="entry name" value="Glyco_tran_WecG"/>
    <property type="match status" value="1"/>
</dbReference>
<dbReference type="HAMAP" id="MF_02070">
    <property type="entry name" value="TagA_TarA"/>
    <property type="match status" value="1"/>
</dbReference>
<comment type="catalytic activity">
    <reaction evidence="5">
        <text>UDP-N-acetyl-alpha-D-mannosamine + N-acetyl-alpha-D-glucosaminyl-di-trans,octa-cis-undecaprenyl diphosphate = N-acetyl-beta-D-mannosaminyl-(1-&gt;4)-N-acetyl-alpha-D-glucosaminyl di-trans,octa-cis-undecaprenyl diphosphate + UDP + H(+)</text>
        <dbReference type="Rhea" id="RHEA:16053"/>
        <dbReference type="ChEBI" id="CHEBI:15378"/>
        <dbReference type="ChEBI" id="CHEBI:58223"/>
        <dbReference type="ChEBI" id="CHEBI:62959"/>
        <dbReference type="ChEBI" id="CHEBI:68623"/>
        <dbReference type="ChEBI" id="CHEBI:132210"/>
        <dbReference type="EC" id="2.4.1.187"/>
    </reaction>
</comment>
<evidence type="ECO:0000313" key="6">
    <source>
        <dbReference type="EMBL" id="HIR09198.1"/>
    </source>
</evidence>
<dbReference type="EMBL" id="DVGD01000063">
    <property type="protein sequence ID" value="HIR09198.1"/>
    <property type="molecule type" value="Genomic_DNA"/>
</dbReference>
<accession>A0A9D1A8V8</accession>
<evidence type="ECO:0000313" key="7">
    <source>
        <dbReference type="Proteomes" id="UP000824258"/>
    </source>
</evidence>
<comment type="caution">
    <text evidence="6">The sequence shown here is derived from an EMBL/GenBank/DDBJ whole genome shotgun (WGS) entry which is preliminary data.</text>
</comment>
<organism evidence="6 7">
    <name type="scientific">Candidatus Avoscillospira stercoripullorum</name>
    <dbReference type="NCBI Taxonomy" id="2840709"/>
    <lineage>
        <taxon>Bacteria</taxon>
        <taxon>Bacillati</taxon>
        <taxon>Bacillota</taxon>
        <taxon>Clostridia</taxon>
        <taxon>Eubacteriales</taxon>
        <taxon>Oscillospiraceae</taxon>
        <taxon>Oscillospiraceae incertae sedis</taxon>
        <taxon>Candidatus Avoscillospira</taxon>
    </lineage>
</organism>
<gene>
    <name evidence="6" type="ORF">IAA70_02210</name>
</gene>
<name>A0A9D1A8V8_9FIRM</name>
<protein>
    <recommendedName>
        <fullName evidence="5">N-acetylglucosaminyldiphosphoundecaprenol N-acetyl-beta-D-mannosaminyltransferase</fullName>
        <ecNumber evidence="5">2.4.1.187</ecNumber>
    </recommendedName>
    <alternativeName>
        <fullName evidence="5">N-acetylmannosaminyltransferase</fullName>
    </alternativeName>
    <alternativeName>
        <fullName evidence="5">UDP-N-acetylmannosamine transferase</fullName>
    </alternativeName>
    <alternativeName>
        <fullName evidence="5">UDP-N-acetylmannosamine:N-acetylglucosaminyl pyrophosphorylundecaprenol N-acetylmannosaminyltransferase</fullName>
    </alternativeName>
</protein>
<dbReference type="EC" id="2.4.1.187" evidence="5"/>
<reference evidence="6" key="2">
    <citation type="journal article" date="2021" name="PeerJ">
        <title>Extensive microbial diversity within the chicken gut microbiome revealed by metagenomics and culture.</title>
        <authorList>
            <person name="Gilroy R."/>
            <person name="Ravi A."/>
            <person name="Getino M."/>
            <person name="Pursley I."/>
            <person name="Horton D.L."/>
            <person name="Alikhan N.F."/>
            <person name="Baker D."/>
            <person name="Gharbi K."/>
            <person name="Hall N."/>
            <person name="Watson M."/>
            <person name="Adriaenssens E.M."/>
            <person name="Foster-Nyarko E."/>
            <person name="Jarju S."/>
            <person name="Secka A."/>
            <person name="Antonio M."/>
            <person name="Oren A."/>
            <person name="Chaudhuri R.R."/>
            <person name="La Ragione R."/>
            <person name="Hildebrand F."/>
            <person name="Pallen M.J."/>
        </authorList>
    </citation>
    <scope>NUCLEOTIDE SEQUENCE</scope>
    <source>
        <strain evidence="6">ChiHjej9B8-7071</strain>
    </source>
</reference>
<dbReference type="GO" id="GO:0047244">
    <property type="term" value="F:N-acetylglucosaminyldiphosphoundecaprenol N-acetyl-beta-D-mannosaminyltransferase activity"/>
    <property type="evidence" value="ECO:0007669"/>
    <property type="project" value="UniProtKB-UniRule"/>
</dbReference>
<dbReference type="AlphaFoldDB" id="A0A9D1A8V8"/>
<dbReference type="GO" id="GO:0019350">
    <property type="term" value="P:teichoic acid biosynthetic process"/>
    <property type="evidence" value="ECO:0007669"/>
    <property type="project" value="UniProtKB-UniRule"/>
</dbReference>
<evidence type="ECO:0000256" key="1">
    <source>
        <dbReference type="ARBA" id="ARBA00022676"/>
    </source>
</evidence>
<dbReference type="GO" id="GO:0071555">
    <property type="term" value="P:cell wall organization"/>
    <property type="evidence" value="ECO:0007669"/>
    <property type="project" value="UniProtKB-KW"/>
</dbReference>
<reference evidence="6" key="1">
    <citation type="submission" date="2020-10" db="EMBL/GenBank/DDBJ databases">
        <authorList>
            <person name="Gilroy R."/>
        </authorList>
    </citation>
    <scope>NUCLEOTIDE SEQUENCE</scope>
    <source>
        <strain evidence="6">ChiHjej9B8-7071</strain>
    </source>
</reference>
<comment type="function">
    <text evidence="5">Catalyzes the conversion of GlcNAc-PP-undecaprenol into ManNAc-GlcNAc-PP-undecaprenol, the first committed lipid intermediate in the de novo synthesis of teichoic acid.</text>
</comment>
<dbReference type="Proteomes" id="UP000824258">
    <property type="component" value="Unassembled WGS sequence"/>
</dbReference>
<keyword evidence="2 5" id="KW-0808">Transferase</keyword>
<sequence>MKIDVMGVQFDNVTMDEALSSAISLLPARRGAYVVTPNSEIVYEAMHDPDLLALLNKADLVLPDGAGVVLGSKILKTPLKEKVAGVDFADRLLGHLAETGGSVYLLGGKPGIAEKAGEKMRAKYPDLTICGMADGYFTDEKPVIAAIQAAKPDVLFVCLGAPKQEKFMAAHQKELPVGLMAGLGGSLDSFAGTVKRAPKWMIRMNLEWFYRLLKEPRRFGRMLRLPKFLWAVVLRRMRGAR</sequence>
<comment type="similarity">
    <text evidence="5">Belongs to the glycosyltransferase 26 family. TagA/TarA subfamily.</text>
</comment>
<dbReference type="NCBIfam" id="TIGR00696">
    <property type="entry name" value="wecG_tagA_cpsF"/>
    <property type="match status" value="1"/>
</dbReference>
<dbReference type="PANTHER" id="PTHR34136:SF1">
    <property type="entry name" value="UDP-N-ACETYL-D-MANNOSAMINURONIC ACID TRANSFERASE"/>
    <property type="match status" value="1"/>
</dbReference>
<evidence type="ECO:0000256" key="4">
    <source>
        <dbReference type="ARBA" id="ARBA00023316"/>
    </source>
</evidence>
<keyword evidence="3 5" id="KW-0777">Teichoic acid biosynthesis</keyword>
<dbReference type="InterPro" id="IPR034714">
    <property type="entry name" value="TagA_TarA"/>
</dbReference>
<evidence type="ECO:0000256" key="3">
    <source>
        <dbReference type="ARBA" id="ARBA00022944"/>
    </source>
</evidence>
<keyword evidence="1 5" id="KW-0328">Glycosyltransferase</keyword>
<dbReference type="PANTHER" id="PTHR34136">
    <property type="match status" value="1"/>
</dbReference>
<evidence type="ECO:0000256" key="5">
    <source>
        <dbReference type="HAMAP-Rule" id="MF_02070"/>
    </source>
</evidence>
<comment type="pathway">
    <text evidence="5">Cell wall biogenesis; teichoic acid biosynthesis.</text>
</comment>
<dbReference type="InterPro" id="IPR004629">
    <property type="entry name" value="WecG_TagA_CpsF"/>
</dbReference>
<dbReference type="CDD" id="cd06533">
    <property type="entry name" value="Glyco_transf_WecG_TagA"/>
    <property type="match status" value="1"/>
</dbReference>